<name>A0A2P6PTX1_ROSCH</name>
<dbReference type="Gramene" id="PRQ25379">
    <property type="protein sequence ID" value="PRQ25379"/>
    <property type="gene ID" value="RchiOBHm_Chr6g0283071"/>
</dbReference>
<gene>
    <name evidence="1" type="ORF">RchiOBHm_Chr6g0283071</name>
</gene>
<sequence>MKGRLKEMSEWCRQLMREEDLEQDEELETGVTQDIPDIDATQDIPNDTFTELSVASSRQKLKSKACYMNIEFYSRPFSLQWH</sequence>
<dbReference type="EMBL" id="PDCK01000044">
    <property type="protein sequence ID" value="PRQ25379.1"/>
    <property type="molecule type" value="Genomic_DNA"/>
</dbReference>
<organism evidence="1 2">
    <name type="scientific">Rosa chinensis</name>
    <name type="common">China rose</name>
    <dbReference type="NCBI Taxonomy" id="74649"/>
    <lineage>
        <taxon>Eukaryota</taxon>
        <taxon>Viridiplantae</taxon>
        <taxon>Streptophyta</taxon>
        <taxon>Embryophyta</taxon>
        <taxon>Tracheophyta</taxon>
        <taxon>Spermatophyta</taxon>
        <taxon>Magnoliopsida</taxon>
        <taxon>eudicotyledons</taxon>
        <taxon>Gunneridae</taxon>
        <taxon>Pentapetalae</taxon>
        <taxon>rosids</taxon>
        <taxon>fabids</taxon>
        <taxon>Rosales</taxon>
        <taxon>Rosaceae</taxon>
        <taxon>Rosoideae</taxon>
        <taxon>Rosoideae incertae sedis</taxon>
        <taxon>Rosa</taxon>
    </lineage>
</organism>
<reference evidence="1 2" key="1">
    <citation type="journal article" date="2018" name="Nat. Genet.">
        <title>The Rosa genome provides new insights in the design of modern roses.</title>
        <authorList>
            <person name="Bendahmane M."/>
        </authorList>
    </citation>
    <scope>NUCLEOTIDE SEQUENCE [LARGE SCALE GENOMIC DNA]</scope>
    <source>
        <strain evidence="2">cv. Old Blush</strain>
    </source>
</reference>
<evidence type="ECO:0000313" key="2">
    <source>
        <dbReference type="Proteomes" id="UP000238479"/>
    </source>
</evidence>
<proteinExistence type="predicted"/>
<dbReference type="Proteomes" id="UP000238479">
    <property type="component" value="Chromosome 6"/>
</dbReference>
<protein>
    <submittedName>
        <fullName evidence="1">Uncharacterized protein</fullName>
    </submittedName>
</protein>
<keyword evidence="2" id="KW-1185">Reference proteome</keyword>
<dbReference type="AlphaFoldDB" id="A0A2P6PTX1"/>
<comment type="caution">
    <text evidence="1">The sequence shown here is derived from an EMBL/GenBank/DDBJ whole genome shotgun (WGS) entry which is preliminary data.</text>
</comment>
<accession>A0A2P6PTX1</accession>
<evidence type="ECO:0000313" key="1">
    <source>
        <dbReference type="EMBL" id="PRQ25379.1"/>
    </source>
</evidence>